<gene>
    <name evidence="2" type="ORF">PSYJA_42710</name>
</gene>
<protein>
    <submittedName>
        <fullName evidence="2">Amino acid adenylation</fullName>
    </submittedName>
</protein>
<accession>F3FYS4</accession>
<feature type="non-terminal residue" evidence="2">
    <location>
        <position position="49"/>
    </location>
</feature>
<dbReference type="EMBL" id="AEAH01003542">
    <property type="protein sequence ID" value="EGH35366.1"/>
    <property type="molecule type" value="Genomic_DNA"/>
</dbReference>
<dbReference type="Proteomes" id="UP000004471">
    <property type="component" value="Unassembled WGS sequence"/>
</dbReference>
<organism evidence="2 3">
    <name type="scientific">Pseudomonas syringae pv. japonica str. M301072</name>
    <dbReference type="NCBI Taxonomy" id="629262"/>
    <lineage>
        <taxon>Bacteria</taxon>
        <taxon>Pseudomonadati</taxon>
        <taxon>Pseudomonadota</taxon>
        <taxon>Gammaproteobacteria</taxon>
        <taxon>Pseudomonadales</taxon>
        <taxon>Pseudomonadaceae</taxon>
        <taxon>Pseudomonas</taxon>
        <taxon>Pseudomonas syringae</taxon>
    </lineage>
</organism>
<proteinExistence type="predicted"/>
<dbReference type="Pfam" id="PF00501">
    <property type="entry name" value="AMP-binding"/>
    <property type="match status" value="1"/>
</dbReference>
<dbReference type="AlphaFoldDB" id="F3FYS4"/>
<dbReference type="InterPro" id="IPR000873">
    <property type="entry name" value="AMP-dep_synth/lig_dom"/>
</dbReference>
<sequence length="49" mass="5326">GSTGLPKGVMIEHRNTVNFLTWAHAAFDAGTNNSALEKMLFSTSLNFDL</sequence>
<evidence type="ECO:0000313" key="2">
    <source>
        <dbReference type="EMBL" id="EGH35366.1"/>
    </source>
</evidence>
<evidence type="ECO:0000259" key="1">
    <source>
        <dbReference type="Pfam" id="PF00501"/>
    </source>
</evidence>
<dbReference type="Gene3D" id="3.40.50.12780">
    <property type="entry name" value="N-terminal domain of ligase-like"/>
    <property type="match status" value="1"/>
</dbReference>
<feature type="domain" description="AMP-dependent synthetase/ligase" evidence="1">
    <location>
        <begin position="1"/>
        <end position="27"/>
    </location>
</feature>
<evidence type="ECO:0000313" key="3">
    <source>
        <dbReference type="Proteomes" id="UP000004471"/>
    </source>
</evidence>
<name>F3FYS4_PSESX</name>
<dbReference type="InterPro" id="IPR042099">
    <property type="entry name" value="ANL_N_sf"/>
</dbReference>
<feature type="non-terminal residue" evidence="2">
    <location>
        <position position="1"/>
    </location>
</feature>
<dbReference type="SUPFAM" id="SSF56801">
    <property type="entry name" value="Acetyl-CoA synthetase-like"/>
    <property type="match status" value="1"/>
</dbReference>
<reference evidence="2 3" key="1">
    <citation type="journal article" date="2011" name="PLoS Pathog.">
        <title>Dynamic evolution of pathogenicity revealed by sequencing and comparative genomics of 19 Pseudomonas syringae isolates.</title>
        <authorList>
            <person name="Baltrus D.A."/>
            <person name="Nishimura M.T."/>
            <person name="Romanchuk A."/>
            <person name="Chang J.H."/>
            <person name="Mukhtar M.S."/>
            <person name="Cherkis K."/>
            <person name="Roach J."/>
            <person name="Grant S.R."/>
            <person name="Jones C.D."/>
            <person name="Dangl J.L."/>
        </authorList>
    </citation>
    <scope>NUCLEOTIDE SEQUENCE [LARGE SCALE GENOMIC DNA]</scope>
    <source>
        <strain evidence="3">M301072PT</strain>
    </source>
</reference>
<dbReference type="HOGENOM" id="CLU_218531_0_0_6"/>
<comment type="caution">
    <text evidence="2">The sequence shown here is derived from an EMBL/GenBank/DDBJ whole genome shotgun (WGS) entry which is preliminary data.</text>
</comment>